<comment type="caution">
    <text evidence="2">The sequence shown here is derived from an EMBL/GenBank/DDBJ whole genome shotgun (WGS) entry which is preliminary data.</text>
</comment>
<gene>
    <name evidence="2" type="ORF">CDAR_589441</name>
</gene>
<accession>A0AAV4TA27</accession>
<evidence type="ECO:0000256" key="1">
    <source>
        <dbReference type="SAM" id="MobiDB-lite"/>
    </source>
</evidence>
<reference evidence="2 3" key="1">
    <citation type="submission" date="2021-06" db="EMBL/GenBank/DDBJ databases">
        <title>Caerostris darwini draft genome.</title>
        <authorList>
            <person name="Kono N."/>
            <person name="Arakawa K."/>
        </authorList>
    </citation>
    <scope>NUCLEOTIDE SEQUENCE [LARGE SCALE GENOMIC DNA]</scope>
</reference>
<evidence type="ECO:0000313" key="3">
    <source>
        <dbReference type="Proteomes" id="UP001054837"/>
    </source>
</evidence>
<dbReference type="EMBL" id="BPLQ01009159">
    <property type="protein sequence ID" value="GIY42191.1"/>
    <property type="molecule type" value="Genomic_DNA"/>
</dbReference>
<feature type="compositionally biased region" description="Basic and acidic residues" evidence="1">
    <location>
        <begin position="40"/>
        <end position="59"/>
    </location>
</feature>
<feature type="compositionally biased region" description="Low complexity" evidence="1">
    <location>
        <begin position="8"/>
        <end position="20"/>
    </location>
</feature>
<sequence length="99" mass="10973">MANDCMGTLSSLSTLSRPSLQIPPRKSERARQGGWPGGGEKTKEGREGAEEKILTDQVRRQTQTRSGPWKMFQTANTQHAPYARLSVVCRLEGRSEGKD</sequence>
<protein>
    <submittedName>
        <fullName evidence="2">Uncharacterized protein</fullName>
    </submittedName>
</protein>
<dbReference type="Proteomes" id="UP001054837">
    <property type="component" value="Unassembled WGS sequence"/>
</dbReference>
<dbReference type="AlphaFoldDB" id="A0AAV4TA27"/>
<keyword evidence="3" id="KW-1185">Reference proteome</keyword>
<proteinExistence type="predicted"/>
<evidence type="ECO:0000313" key="2">
    <source>
        <dbReference type="EMBL" id="GIY42191.1"/>
    </source>
</evidence>
<feature type="region of interest" description="Disordered" evidence="1">
    <location>
        <begin position="1"/>
        <end position="69"/>
    </location>
</feature>
<organism evidence="2 3">
    <name type="scientific">Caerostris darwini</name>
    <dbReference type="NCBI Taxonomy" id="1538125"/>
    <lineage>
        <taxon>Eukaryota</taxon>
        <taxon>Metazoa</taxon>
        <taxon>Ecdysozoa</taxon>
        <taxon>Arthropoda</taxon>
        <taxon>Chelicerata</taxon>
        <taxon>Arachnida</taxon>
        <taxon>Araneae</taxon>
        <taxon>Araneomorphae</taxon>
        <taxon>Entelegynae</taxon>
        <taxon>Araneoidea</taxon>
        <taxon>Araneidae</taxon>
        <taxon>Caerostris</taxon>
    </lineage>
</organism>
<name>A0AAV4TA27_9ARAC</name>